<evidence type="ECO:0000256" key="1">
    <source>
        <dbReference type="ARBA" id="ARBA00009477"/>
    </source>
</evidence>
<proteinExistence type="inferred from homology"/>
<dbReference type="Pfam" id="PF25876">
    <property type="entry name" value="HH_MFP_RND"/>
    <property type="match status" value="1"/>
</dbReference>
<evidence type="ECO:0000313" key="7">
    <source>
        <dbReference type="Proteomes" id="UP000198894"/>
    </source>
</evidence>
<dbReference type="Pfam" id="PF25954">
    <property type="entry name" value="Beta-barrel_RND_2"/>
    <property type="match status" value="1"/>
</dbReference>
<dbReference type="Gene3D" id="2.40.50.100">
    <property type="match status" value="1"/>
</dbReference>
<evidence type="ECO:0000259" key="4">
    <source>
        <dbReference type="Pfam" id="PF25917"/>
    </source>
</evidence>
<dbReference type="Gene3D" id="1.10.287.470">
    <property type="entry name" value="Helix hairpin bin"/>
    <property type="match status" value="1"/>
</dbReference>
<dbReference type="PANTHER" id="PTHR30469:SF15">
    <property type="entry name" value="HLYD FAMILY OF SECRETION PROTEINS"/>
    <property type="match status" value="1"/>
</dbReference>
<feature type="domain" description="Multidrug resistance protein MdtA-like alpha-helical hairpin" evidence="3">
    <location>
        <begin position="112"/>
        <end position="181"/>
    </location>
</feature>
<dbReference type="Gene3D" id="2.40.30.170">
    <property type="match status" value="1"/>
</dbReference>
<gene>
    <name evidence="6" type="ORF">SAMN05428953_102382</name>
</gene>
<evidence type="ECO:0000259" key="5">
    <source>
        <dbReference type="Pfam" id="PF25954"/>
    </source>
</evidence>
<feature type="region of interest" description="Disordered" evidence="2">
    <location>
        <begin position="128"/>
        <end position="154"/>
    </location>
</feature>
<dbReference type="InterPro" id="IPR058624">
    <property type="entry name" value="MdtA-like_HH"/>
</dbReference>
<dbReference type="PROSITE" id="PS51257">
    <property type="entry name" value="PROKAR_LIPOPROTEIN"/>
    <property type="match status" value="1"/>
</dbReference>
<reference evidence="7" key="1">
    <citation type="submission" date="2016-10" db="EMBL/GenBank/DDBJ databases">
        <authorList>
            <person name="Varghese N."/>
            <person name="Submissions S."/>
        </authorList>
    </citation>
    <scope>NUCLEOTIDE SEQUENCE [LARGE SCALE GENOMIC DNA]</scope>
    <source>
        <strain evidence="7">CGMCC 1.11022</strain>
    </source>
</reference>
<comment type="similarity">
    <text evidence="1">Belongs to the membrane fusion protein (MFP) (TC 8.A.1) family.</text>
</comment>
<feature type="domain" description="CusB-like beta-barrel" evidence="5">
    <location>
        <begin position="219"/>
        <end position="292"/>
    </location>
</feature>
<evidence type="ECO:0000313" key="6">
    <source>
        <dbReference type="EMBL" id="SDI60329.1"/>
    </source>
</evidence>
<organism evidence="6 7">
    <name type="scientific">Mesorhizobium muleiense</name>
    <dbReference type="NCBI Taxonomy" id="1004279"/>
    <lineage>
        <taxon>Bacteria</taxon>
        <taxon>Pseudomonadati</taxon>
        <taxon>Pseudomonadota</taxon>
        <taxon>Alphaproteobacteria</taxon>
        <taxon>Hyphomicrobiales</taxon>
        <taxon>Phyllobacteriaceae</taxon>
        <taxon>Mesorhizobium</taxon>
    </lineage>
</organism>
<feature type="domain" description="Multidrug resistance protein MdtA-like barrel-sandwich hybrid" evidence="4">
    <location>
        <begin position="80"/>
        <end position="207"/>
    </location>
</feature>
<dbReference type="EMBL" id="FNEE01000002">
    <property type="protein sequence ID" value="SDI60329.1"/>
    <property type="molecule type" value="Genomic_DNA"/>
</dbReference>
<dbReference type="Pfam" id="PF25917">
    <property type="entry name" value="BSH_RND"/>
    <property type="match status" value="1"/>
</dbReference>
<dbReference type="Proteomes" id="UP000198894">
    <property type="component" value="Unassembled WGS sequence"/>
</dbReference>
<dbReference type="AlphaFoldDB" id="A0A1G8LXB2"/>
<evidence type="ECO:0000256" key="2">
    <source>
        <dbReference type="SAM" id="MobiDB-lite"/>
    </source>
</evidence>
<dbReference type="InterPro" id="IPR006143">
    <property type="entry name" value="RND_pump_MFP"/>
</dbReference>
<evidence type="ECO:0000259" key="3">
    <source>
        <dbReference type="Pfam" id="PF25876"/>
    </source>
</evidence>
<name>A0A1G8LXB2_9HYPH</name>
<dbReference type="InterPro" id="IPR058792">
    <property type="entry name" value="Beta-barrel_RND_2"/>
</dbReference>
<dbReference type="Gene3D" id="2.40.420.20">
    <property type="match status" value="1"/>
</dbReference>
<dbReference type="GO" id="GO:0015562">
    <property type="term" value="F:efflux transmembrane transporter activity"/>
    <property type="evidence" value="ECO:0007669"/>
    <property type="project" value="TreeGrafter"/>
</dbReference>
<dbReference type="GO" id="GO:1990281">
    <property type="term" value="C:efflux pump complex"/>
    <property type="evidence" value="ECO:0007669"/>
    <property type="project" value="TreeGrafter"/>
</dbReference>
<dbReference type="RefSeq" id="WP_091591304.1">
    <property type="nucleotide sequence ID" value="NZ_FNEE01000002.1"/>
</dbReference>
<accession>A0A1G8LXB2</accession>
<dbReference type="SUPFAM" id="SSF111369">
    <property type="entry name" value="HlyD-like secretion proteins"/>
    <property type="match status" value="1"/>
</dbReference>
<dbReference type="NCBIfam" id="TIGR01730">
    <property type="entry name" value="RND_mfp"/>
    <property type="match status" value="1"/>
</dbReference>
<sequence length="376" mass="39757">MTSFRSRISSRFVQVITILVLLQAVLVLLLLSGCDQSPAAKAAPPRPVNVVTAKPEQPAVLGFAGVVRARVETDLAFRALGRVISRSVEVGDLVHRGDVVAELDPLALQLAVTSAEADLRNAEAQLENATATEKRKRNLASANTGSVADSEVAEQGLKSAEADVGQAQARLDKAREQLGYSRLKAEFDGVVTATSVQVGQTVTAGQTVLRLAGLDRRDVVVDVPEAQIGSLRPGTRFDIALQLDDTVRTAGVLREIGPEADANTRTHRLKIALNEAPEVFRLGSVVTATAASEATTRAIVLPASAILERDGADHVWVIDRAKLTISLRPVGLEARPAGAARVRVLSGLQNGEEVAVAGANELADGQSIRPEQELPQ</sequence>
<dbReference type="PANTHER" id="PTHR30469">
    <property type="entry name" value="MULTIDRUG RESISTANCE PROTEIN MDTA"/>
    <property type="match status" value="1"/>
</dbReference>
<dbReference type="InterPro" id="IPR058625">
    <property type="entry name" value="MdtA-like_BSH"/>
</dbReference>
<keyword evidence="7" id="KW-1185">Reference proteome</keyword>
<protein>
    <submittedName>
        <fullName evidence="6">RND family efflux transporter, MFP subunit</fullName>
    </submittedName>
</protein>